<organism evidence="3">
    <name type="scientific">Echinostoma caproni</name>
    <dbReference type="NCBI Taxonomy" id="27848"/>
    <lineage>
        <taxon>Eukaryota</taxon>
        <taxon>Metazoa</taxon>
        <taxon>Spiralia</taxon>
        <taxon>Lophotrochozoa</taxon>
        <taxon>Platyhelminthes</taxon>
        <taxon>Trematoda</taxon>
        <taxon>Digenea</taxon>
        <taxon>Plagiorchiida</taxon>
        <taxon>Echinostomata</taxon>
        <taxon>Echinostomatoidea</taxon>
        <taxon>Echinostomatidae</taxon>
        <taxon>Echinostoma</taxon>
    </lineage>
</organism>
<keyword evidence="2" id="KW-1185">Reference proteome</keyword>
<sequence>MSVVERKDIQSTIDRRDIKSFRDDMTCQMKAITESLVNQATQLARVAKSFESIGEAVRHTRDLSKLLLMGGFKLTKWMFNSRHAIDCVPVDERALSLRELQGSPLPTDRAIGVQWDSEKAEFSFQLQPSEKTATRRGILSSL</sequence>
<dbReference type="PANTHER" id="PTHR47331">
    <property type="entry name" value="PHD-TYPE DOMAIN-CONTAINING PROTEIN"/>
    <property type="match status" value="1"/>
</dbReference>
<dbReference type="EMBL" id="UZAN01065997">
    <property type="protein sequence ID" value="VDP94080.1"/>
    <property type="molecule type" value="Genomic_DNA"/>
</dbReference>
<protein>
    <submittedName>
        <fullName evidence="3">Biogenesis of lysosome-related organelles complex 1 subunit 1</fullName>
    </submittedName>
</protein>
<evidence type="ECO:0000313" key="2">
    <source>
        <dbReference type="Proteomes" id="UP000272942"/>
    </source>
</evidence>
<dbReference type="WBParaSite" id="ECPE_0001685101-mRNA-1">
    <property type="protein sequence ID" value="ECPE_0001685101-mRNA-1"/>
    <property type="gene ID" value="ECPE_0001685101"/>
</dbReference>
<reference evidence="3" key="1">
    <citation type="submission" date="2016-06" db="UniProtKB">
        <authorList>
            <consortium name="WormBaseParasite"/>
        </authorList>
    </citation>
    <scope>IDENTIFICATION</scope>
</reference>
<evidence type="ECO:0000313" key="3">
    <source>
        <dbReference type="WBParaSite" id="ECPE_0001685101-mRNA-1"/>
    </source>
</evidence>
<evidence type="ECO:0000313" key="1">
    <source>
        <dbReference type="EMBL" id="VDP94080.1"/>
    </source>
</evidence>
<dbReference type="OrthoDB" id="6127549at2759"/>
<accession>A0A183BC73</accession>
<dbReference type="AlphaFoldDB" id="A0A183BC73"/>
<dbReference type="Proteomes" id="UP000272942">
    <property type="component" value="Unassembled WGS sequence"/>
</dbReference>
<reference evidence="1 2" key="2">
    <citation type="submission" date="2018-11" db="EMBL/GenBank/DDBJ databases">
        <authorList>
            <consortium name="Pathogen Informatics"/>
        </authorList>
    </citation>
    <scope>NUCLEOTIDE SEQUENCE [LARGE SCALE GENOMIC DNA]</scope>
    <source>
        <strain evidence="1 2">Egypt</strain>
    </source>
</reference>
<proteinExistence type="predicted"/>
<name>A0A183BC73_9TREM</name>
<gene>
    <name evidence="1" type="ORF">ECPE_LOCUS16807</name>
</gene>